<dbReference type="Proteomes" id="UP000640426">
    <property type="component" value="Unassembled WGS sequence"/>
</dbReference>
<feature type="domain" description="Histidine kinase" evidence="12">
    <location>
        <begin position="243"/>
        <end position="458"/>
    </location>
</feature>
<name>A0ABS0XJE6_9SPHN</name>
<comment type="catalytic activity">
    <reaction evidence="1">
        <text>ATP + protein L-histidine = ADP + protein N-phospho-L-histidine.</text>
        <dbReference type="EC" id="2.7.13.3"/>
    </reaction>
</comment>
<dbReference type="Gene3D" id="1.10.287.130">
    <property type="match status" value="1"/>
</dbReference>
<dbReference type="Gene3D" id="3.30.565.10">
    <property type="entry name" value="Histidine kinase-like ATPase, C-terminal domain"/>
    <property type="match status" value="1"/>
</dbReference>
<dbReference type="InterPro" id="IPR004358">
    <property type="entry name" value="Sig_transdc_His_kin-like_C"/>
</dbReference>
<dbReference type="PRINTS" id="PR00344">
    <property type="entry name" value="BCTRLSENSOR"/>
</dbReference>
<evidence type="ECO:0000259" key="12">
    <source>
        <dbReference type="PROSITE" id="PS50109"/>
    </source>
</evidence>
<dbReference type="PANTHER" id="PTHR45436">
    <property type="entry name" value="SENSOR HISTIDINE KINASE YKOH"/>
    <property type="match status" value="1"/>
</dbReference>
<dbReference type="InterPro" id="IPR003661">
    <property type="entry name" value="HisK_dim/P_dom"/>
</dbReference>
<dbReference type="CDD" id="cd06225">
    <property type="entry name" value="HAMP"/>
    <property type="match status" value="1"/>
</dbReference>
<sequence>MRRLPSTAALRGALWITLIALMATGIALTVQYGQTVRLLDTRAQASVDDEMAGLVERYQADGPLAVAQAVSRAVGRPRVTDFIYLMTDAAGRPIAGNLAAWPGEIDRTGYRTFDTRIATTRGTMIERQVAARTVLLGDDYRLLVGSLSDDRRLLHDRYVSALIWSLLATGAVGLLFGLWYSRRGLAFLDAASAAGDRFRAGHLDERLPVTGRGDEYDRLAATLNHGFAEIERLVDSLRTATDALAHDLKTPLTRIRSRIELATMQGDADGVSADIRDDLDALLRTIDDTLRLARAETTMASEFAPVDLAAIVREAGELFDPVAEDRGIALTVTAAPASVNGVRSLLGQLVANLIDNALKYTPAGGSVTVSLSQEGDGIRLRVADTGPGIPVDQRDHVLTRFVRLDTSRQTDGSGLGLSIAQVAARVHGARLLLDDNRPGLIVTVHFAGGNGSEAATSL</sequence>
<gene>
    <name evidence="14" type="ORF">JAO74_00055</name>
</gene>
<dbReference type="CDD" id="cd00082">
    <property type="entry name" value="HisKA"/>
    <property type="match status" value="1"/>
</dbReference>
<dbReference type="GO" id="GO:0016301">
    <property type="term" value="F:kinase activity"/>
    <property type="evidence" value="ECO:0007669"/>
    <property type="project" value="UniProtKB-KW"/>
</dbReference>
<evidence type="ECO:0000313" key="15">
    <source>
        <dbReference type="Proteomes" id="UP000640426"/>
    </source>
</evidence>
<evidence type="ECO:0000256" key="1">
    <source>
        <dbReference type="ARBA" id="ARBA00000085"/>
    </source>
</evidence>
<dbReference type="InterPro" id="IPR036097">
    <property type="entry name" value="HisK_dim/P_sf"/>
</dbReference>
<dbReference type="InterPro" id="IPR005467">
    <property type="entry name" value="His_kinase_dom"/>
</dbReference>
<dbReference type="Pfam" id="PF00512">
    <property type="entry name" value="HisKA"/>
    <property type="match status" value="1"/>
</dbReference>
<evidence type="ECO:0000256" key="11">
    <source>
        <dbReference type="SAM" id="Phobius"/>
    </source>
</evidence>
<evidence type="ECO:0000259" key="13">
    <source>
        <dbReference type="PROSITE" id="PS50885"/>
    </source>
</evidence>
<keyword evidence="4" id="KW-0597">Phosphoprotein</keyword>
<dbReference type="Pfam" id="PF00672">
    <property type="entry name" value="HAMP"/>
    <property type="match status" value="1"/>
</dbReference>
<keyword evidence="5" id="KW-0808">Transferase</keyword>
<reference evidence="15" key="1">
    <citation type="submission" date="2020-12" db="EMBL/GenBank/DDBJ databases">
        <title>Hymenobacter sp.</title>
        <authorList>
            <person name="Kim M.K."/>
        </authorList>
    </citation>
    <scope>NUCLEOTIDE SEQUENCE [LARGE SCALE GENOMIC DNA]</scope>
    <source>
        <strain evidence="15">BT553</strain>
    </source>
</reference>
<dbReference type="PROSITE" id="PS50885">
    <property type="entry name" value="HAMP"/>
    <property type="match status" value="1"/>
</dbReference>
<evidence type="ECO:0000256" key="5">
    <source>
        <dbReference type="ARBA" id="ARBA00022679"/>
    </source>
</evidence>
<feature type="transmembrane region" description="Helical" evidence="11">
    <location>
        <begin position="12"/>
        <end position="32"/>
    </location>
</feature>
<dbReference type="InterPro" id="IPR003660">
    <property type="entry name" value="HAMP_dom"/>
</dbReference>
<keyword evidence="7 14" id="KW-0418">Kinase</keyword>
<dbReference type="EMBL" id="JAELXS010000001">
    <property type="protein sequence ID" value="MBJ6120173.1"/>
    <property type="molecule type" value="Genomic_DNA"/>
</dbReference>
<dbReference type="SMART" id="SM00387">
    <property type="entry name" value="HATPase_c"/>
    <property type="match status" value="1"/>
</dbReference>
<dbReference type="PANTHER" id="PTHR45436:SF8">
    <property type="entry name" value="HISTIDINE KINASE"/>
    <property type="match status" value="1"/>
</dbReference>
<dbReference type="InterPro" id="IPR036890">
    <property type="entry name" value="HATPase_C_sf"/>
</dbReference>
<keyword evidence="15" id="KW-1185">Reference proteome</keyword>
<dbReference type="PROSITE" id="PS50109">
    <property type="entry name" value="HIS_KIN"/>
    <property type="match status" value="1"/>
</dbReference>
<dbReference type="SUPFAM" id="SSF55874">
    <property type="entry name" value="ATPase domain of HSP90 chaperone/DNA topoisomerase II/histidine kinase"/>
    <property type="match status" value="1"/>
</dbReference>
<feature type="domain" description="HAMP" evidence="13">
    <location>
        <begin position="182"/>
        <end position="235"/>
    </location>
</feature>
<evidence type="ECO:0000256" key="3">
    <source>
        <dbReference type="ARBA" id="ARBA00012438"/>
    </source>
</evidence>
<evidence type="ECO:0000256" key="10">
    <source>
        <dbReference type="ARBA" id="ARBA00023136"/>
    </source>
</evidence>
<dbReference type="CDD" id="cd00075">
    <property type="entry name" value="HATPase"/>
    <property type="match status" value="1"/>
</dbReference>
<evidence type="ECO:0000256" key="2">
    <source>
        <dbReference type="ARBA" id="ARBA00004370"/>
    </source>
</evidence>
<evidence type="ECO:0000256" key="4">
    <source>
        <dbReference type="ARBA" id="ARBA00022553"/>
    </source>
</evidence>
<comment type="caution">
    <text evidence="14">The sequence shown here is derived from an EMBL/GenBank/DDBJ whole genome shotgun (WGS) entry which is preliminary data.</text>
</comment>
<evidence type="ECO:0000256" key="6">
    <source>
        <dbReference type="ARBA" id="ARBA00022692"/>
    </source>
</evidence>
<keyword evidence="10 11" id="KW-0472">Membrane</keyword>
<evidence type="ECO:0000256" key="7">
    <source>
        <dbReference type="ARBA" id="ARBA00022777"/>
    </source>
</evidence>
<dbReference type="Gene3D" id="6.10.340.10">
    <property type="match status" value="1"/>
</dbReference>
<comment type="subcellular location">
    <subcellularLocation>
        <location evidence="2">Membrane</location>
    </subcellularLocation>
</comment>
<keyword evidence="9" id="KW-0902">Two-component regulatory system</keyword>
<dbReference type="SMART" id="SM00304">
    <property type="entry name" value="HAMP"/>
    <property type="match status" value="1"/>
</dbReference>
<feature type="transmembrane region" description="Helical" evidence="11">
    <location>
        <begin position="161"/>
        <end position="180"/>
    </location>
</feature>
<protein>
    <recommendedName>
        <fullName evidence="3">histidine kinase</fullName>
        <ecNumber evidence="3">2.7.13.3</ecNumber>
    </recommendedName>
</protein>
<keyword evidence="6 11" id="KW-0812">Transmembrane</keyword>
<dbReference type="SUPFAM" id="SSF47384">
    <property type="entry name" value="Homodimeric domain of signal transducing histidine kinase"/>
    <property type="match status" value="1"/>
</dbReference>
<dbReference type="RefSeq" id="WP_199033823.1">
    <property type="nucleotide sequence ID" value="NZ_JAELXS010000001.1"/>
</dbReference>
<evidence type="ECO:0000256" key="8">
    <source>
        <dbReference type="ARBA" id="ARBA00022989"/>
    </source>
</evidence>
<evidence type="ECO:0000256" key="9">
    <source>
        <dbReference type="ARBA" id="ARBA00023012"/>
    </source>
</evidence>
<dbReference type="EC" id="2.7.13.3" evidence="3"/>
<evidence type="ECO:0000313" key="14">
    <source>
        <dbReference type="EMBL" id="MBJ6120173.1"/>
    </source>
</evidence>
<organism evidence="14 15">
    <name type="scientific">Sphingomonas mollis</name>
    <dbReference type="NCBI Taxonomy" id="2795726"/>
    <lineage>
        <taxon>Bacteria</taxon>
        <taxon>Pseudomonadati</taxon>
        <taxon>Pseudomonadota</taxon>
        <taxon>Alphaproteobacteria</taxon>
        <taxon>Sphingomonadales</taxon>
        <taxon>Sphingomonadaceae</taxon>
        <taxon>Sphingomonas</taxon>
    </lineage>
</organism>
<dbReference type="SMART" id="SM00388">
    <property type="entry name" value="HisKA"/>
    <property type="match status" value="1"/>
</dbReference>
<accession>A0ABS0XJE6</accession>
<keyword evidence="8 11" id="KW-1133">Transmembrane helix</keyword>
<dbReference type="InterPro" id="IPR050428">
    <property type="entry name" value="TCS_sensor_his_kinase"/>
</dbReference>
<dbReference type="Pfam" id="PF02518">
    <property type="entry name" value="HATPase_c"/>
    <property type="match status" value="1"/>
</dbReference>
<dbReference type="InterPro" id="IPR003594">
    <property type="entry name" value="HATPase_dom"/>
</dbReference>
<proteinExistence type="predicted"/>